<organism evidence="3 4">
    <name type="scientific">Russula ochroleuca</name>
    <dbReference type="NCBI Taxonomy" id="152965"/>
    <lineage>
        <taxon>Eukaryota</taxon>
        <taxon>Fungi</taxon>
        <taxon>Dikarya</taxon>
        <taxon>Basidiomycota</taxon>
        <taxon>Agaricomycotina</taxon>
        <taxon>Agaricomycetes</taxon>
        <taxon>Russulales</taxon>
        <taxon>Russulaceae</taxon>
        <taxon>Russula</taxon>
    </lineage>
</organism>
<evidence type="ECO:0000259" key="2">
    <source>
        <dbReference type="Pfam" id="PF24494"/>
    </source>
</evidence>
<protein>
    <recommendedName>
        <fullName evidence="2">DUF7587 domain-containing protein</fullName>
    </recommendedName>
</protein>
<comment type="caution">
    <text evidence="3">The sequence shown here is derived from an EMBL/GenBank/DDBJ whole genome shotgun (WGS) entry which is preliminary data.</text>
</comment>
<evidence type="ECO:0000256" key="1">
    <source>
        <dbReference type="SAM" id="MobiDB-lite"/>
    </source>
</evidence>
<reference evidence="3" key="1">
    <citation type="submission" date="2019-10" db="EMBL/GenBank/DDBJ databases">
        <authorList>
            <consortium name="DOE Joint Genome Institute"/>
            <person name="Kuo A."/>
            <person name="Miyauchi S."/>
            <person name="Kiss E."/>
            <person name="Drula E."/>
            <person name="Kohler A."/>
            <person name="Sanchez-Garcia M."/>
            <person name="Andreopoulos B."/>
            <person name="Barry K.W."/>
            <person name="Bonito G."/>
            <person name="Buee M."/>
            <person name="Carver A."/>
            <person name="Chen C."/>
            <person name="Cichocki N."/>
            <person name="Clum A."/>
            <person name="Culley D."/>
            <person name="Crous P.W."/>
            <person name="Fauchery L."/>
            <person name="Girlanda M."/>
            <person name="Hayes R."/>
            <person name="Keri Z."/>
            <person name="LaButti K."/>
            <person name="Lipzen A."/>
            <person name="Lombard V."/>
            <person name="Magnuson J."/>
            <person name="Maillard F."/>
            <person name="Morin E."/>
            <person name="Murat C."/>
            <person name="Nolan M."/>
            <person name="Ohm R."/>
            <person name="Pangilinan J."/>
            <person name="Pereira M."/>
            <person name="Perotto S."/>
            <person name="Peter M."/>
            <person name="Riley R."/>
            <person name="Sitrit Y."/>
            <person name="Stielow B."/>
            <person name="Szollosi G."/>
            <person name="Zifcakova L."/>
            <person name="Stursova M."/>
            <person name="Spatafora J.W."/>
            <person name="Tedersoo L."/>
            <person name="Vaario L.-M."/>
            <person name="Yamada A."/>
            <person name="Yan M."/>
            <person name="Wang P."/>
            <person name="Xu J."/>
            <person name="Bruns T."/>
            <person name="Baldrian P."/>
            <person name="Vilgalys R."/>
            <person name="Henrissat B."/>
            <person name="Grigoriev I.V."/>
            <person name="Hibbett D."/>
            <person name="Nagy L.G."/>
            <person name="Martin F.M."/>
        </authorList>
    </citation>
    <scope>NUCLEOTIDE SEQUENCE</scope>
    <source>
        <strain evidence="3">Prilba</strain>
    </source>
</reference>
<dbReference type="Proteomes" id="UP000759537">
    <property type="component" value="Unassembled WGS sequence"/>
</dbReference>
<evidence type="ECO:0000313" key="4">
    <source>
        <dbReference type="Proteomes" id="UP000759537"/>
    </source>
</evidence>
<dbReference type="InterPro" id="IPR056009">
    <property type="entry name" value="DUF7587"/>
</dbReference>
<keyword evidence="4" id="KW-1185">Reference proteome</keyword>
<dbReference type="OrthoDB" id="3231321at2759"/>
<dbReference type="EMBL" id="WHVB01000013">
    <property type="protein sequence ID" value="KAF8477781.1"/>
    <property type="molecule type" value="Genomic_DNA"/>
</dbReference>
<gene>
    <name evidence="3" type="ORF">DFH94DRAFT_755744</name>
</gene>
<proteinExistence type="predicted"/>
<dbReference type="AlphaFoldDB" id="A0A9P5T5Y5"/>
<accession>A0A9P5T5Y5</accession>
<reference evidence="3" key="2">
    <citation type="journal article" date="2020" name="Nat. Commun.">
        <title>Large-scale genome sequencing of mycorrhizal fungi provides insights into the early evolution of symbiotic traits.</title>
        <authorList>
            <person name="Miyauchi S."/>
            <person name="Kiss E."/>
            <person name="Kuo A."/>
            <person name="Drula E."/>
            <person name="Kohler A."/>
            <person name="Sanchez-Garcia M."/>
            <person name="Morin E."/>
            <person name="Andreopoulos B."/>
            <person name="Barry K.W."/>
            <person name="Bonito G."/>
            <person name="Buee M."/>
            <person name="Carver A."/>
            <person name="Chen C."/>
            <person name="Cichocki N."/>
            <person name="Clum A."/>
            <person name="Culley D."/>
            <person name="Crous P.W."/>
            <person name="Fauchery L."/>
            <person name="Girlanda M."/>
            <person name="Hayes R.D."/>
            <person name="Keri Z."/>
            <person name="LaButti K."/>
            <person name="Lipzen A."/>
            <person name="Lombard V."/>
            <person name="Magnuson J."/>
            <person name="Maillard F."/>
            <person name="Murat C."/>
            <person name="Nolan M."/>
            <person name="Ohm R.A."/>
            <person name="Pangilinan J."/>
            <person name="Pereira M.F."/>
            <person name="Perotto S."/>
            <person name="Peter M."/>
            <person name="Pfister S."/>
            <person name="Riley R."/>
            <person name="Sitrit Y."/>
            <person name="Stielow J.B."/>
            <person name="Szollosi G."/>
            <person name="Zifcakova L."/>
            <person name="Stursova M."/>
            <person name="Spatafora J.W."/>
            <person name="Tedersoo L."/>
            <person name="Vaario L.M."/>
            <person name="Yamada A."/>
            <person name="Yan M."/>
            <person name="Wang P."/>
            <person name="Xu J."/>
            <person name="Bruns T."/>
            <person name="Baldrian P."/>
            <person name="Vilgalys R."/>
            <person name="Dunand C."/>
            <person name="Henrissat B."/>
            <person name="Grigoriev I.V."/>
            <person name="Hibbett D."/>
            <person name="Nagy L.G."/>
            <person name="Martin F.M."/>
        </authorList>
    </citation>
    <scope>NUCLEOTIDE SEQUENCE</scope>
    <source>
        <strain evidence="3">Prilba</strain>
    </source>
</reference>
<dbReference type="Pfam" id="PF24494">
    <property type="entry name" value="DUF7587"/>
    <property type="match status" value="1"/>
</dbReference>
<feature type="domain" description="DUF7587" evidence="2">
    <location>
        <begin position="23"/>
        <end position="197"/>
    </location>
</feature>
<evidence type="ECO:0000313" key="3">
    <source>
        <dbReference type="EMBL" id="KAF8477781.1"/>
    </source>
</evidence>
<name>A0A9P5T5Y5_9AGAM</name>
<feature type="region of interest" description="Disordered" evidence="1">
    <location>
        <begin position="263"/>
        <end position="365"/>
    </location>
</feature>
<sequence length="447" mass="50739">MDTSLLSMSKLSYERTFDDIVVMKPLLFRLHSHKSSRTSFRPEEKVIVASLYCQRLENCSSEELSHRLTARKEAPSSLTLEETSEAVEKHITSWRKQNYNPSKFISLTFNVQYVFWEWKRRMSNRRQSERPQDDDFIIIVFKGSELRASGRAKLGTELLQGKKDEHAFRFANIHEEVIVARYIPSEAILGSMSMSELEDFIPSWYKKLLEHRNEIPGSKSFRDSLPPAVDEVNCARAREALRFSLALLAPMLVPGGQHSADIGSVVGPGDIEHPSVEGVSPTVEPRSGYETVSERRAAEDGGIVASESYKKRSHSPKIGSQLAGTTGDSPRKEPPAKRRRLSEEEQPPCRLENESAVGTADLERDDHASVEAVEPLDWESECVAILATEVCRVKWEGQKECRELCTFHGRELLERYRTETRSDLGNGPHETLQKIMDEYKDWDKGKG</sequence>